<dbReference type="Pfam" id="PF00132">
    <property type="entry name" value="Hexapep"/>
    <property type="match status" value="1"/>
</dbReference>
<proteinExistence type="predicted"/>
<evidence type="ECO:0000313" key="2">
    <source>
        <dbReference type="Proteomes" id="UP000216871"/>
    </source>
</evidence>
<dbReference type="OrthoDB" id="193659at2"/>
<evidence type="ECO:0000313" key="1">
    <source>
        <dbReference type="EMBL" id="OZG61715.1"/>
    </source>
</evidence>
<dbReference type="EMBL" id="MWWW01000002">
    <property type="protein sequence ID" value="OZG61715.1"/>
    <property type="molecule type" value="Genomic_DNA"/>
</dbReference>
<sequence>MLFDTKVRQIRIKKWVREGATIGSNFQLERGAFLDSSFPWLITIGNNVTLAPDVLVLCHDGSTKKAIGYSKVGAVVIGDNVFVGAKSIILPNTIIGDNVVIGAGSIVGGEIPSNTVVAGAPAKVIQSYEEFKVKNEKRMASGRTFDASYTKRGGVTQERKSEMRQILDDEPYGFIV</sequence>
<dbReference type="PANTHER" id="PTHR43300">
    <property type="entry name" value="ACETYLTRANSFERASE"/>
    <property type="match status" value="1"/>
</dbReference>
<dbReference type="InterPro" id="IPR011004">
    <property type="entry name" value="Trimer_LpxA-like_sf"/>
</dbReference>
<dbReference type="AlphaFoldDB" id="A0A261FRV9"/>
<dbReference type="PANTHER" id="PTHR43300:SF11">
    <property type="entry name" value="ACETYLTRANSFERASE RV3034C-RELATED"/>
    <property type="match status" value="1"/>
</dbReference>
<dbReference type="SUPFAM" id="SSF51161">
    <property type="entry name" value="Trimeric LpxA-like enzymes"/>
    <property type="match status" value="1"/>
</dbReference>
<dbReference type="CDD" id="cd04647">
    <property type="entry name" value="LbH_MAT_like"/>
    <property type="match status" value="1"/>
</dbReference>
<dbReference type="InterPro" id="IPR001451">
    <property type="entry name" value="Hexapep"/>
</dbReference>
<organism evidence="1 2">
    <name type="scientific">Bifidobacterium myosotis</name>
    <dbReference type="NCBI Taxonomy" id="1630166"/>
    <lineage>
        <taxon>Bacteria</taxon>
        <taxon>Bacillati</taxon>
        <taxon>Actinomycetota</taxon>
        <taxon>Actinomycetes</taxon>
        <taxon>Bifidobacteriales</taxon>
        <taxon>Bifidobacteriaceae</taxon>
        <taxon>Bifidobacterium</taxon>
    </lineage>
</organism>
<dbReference type="RefSeq" id="WP_094666756.1">
    <property type="nucleotide sequence ID" value="NZ_MWWW01000002.1"/>
</dbReference>
<protein>
    <submittedName>
        <fullName evidence="1">EpsM</fullName>
    </submittedName>
</protein>
<keyword evidence="2" id="KW-1185">Reference proteome</keyword>
<reference evidence="1 2" key="1">
    <citation type="journal article" date="2017" name="BMC Genomics">
        <title>Comparative genomic and phylogenomic analyses of the Bifidobacteriaceae family.</title>
        <authorList>
            <person name="Lugli G.A."/>
            <person name="Milani C."/>
            <person name="Turroni F."/>
            <person name="Duranti S."/>
            <person name="Mancabelli L."/>
            <person name="Mangifesta M."/>
            <person name="Ferrario C."/>
            <person name="Modesto M."/>
            <person name="Mattarelli P."/>
            <person name="Jiri K."/>
            <person name="van Sinderen D."/>
            <person name="Ventura M."/>
        </authorList>
    </citation>
    <scope>NUCLEOTIDE SEQUENCE [LARGE SCALE GENOMIC DNA]</scope>
    <source>
        <strain evidence="1 2">DSM 100196</strain>
    </source>
</reference>
<dbReference type="Gene3D" id="2.160.10.10">
    <property type="entry name" value="Hexapeptide repeat proteins"/>
    <property type="match status" value="1"/>
</dbReference>
<comment type="caution">
    <text evidence="1">The sequence shown here is derived from an EMBL/GenBank/DDBJ whole genome shotgun (WGS) entry which is preliminary data.</text>
</comment>
<accession>A0A261FRV9</accession>
<gene>
    <name evidence="1" type="ORF">BMYO_0229</name>
</gene>
<name>A0A261FRV9_9BIFI</name>
<dbReference type="Proteomes" id="UP000216871">
    <property type="component" value="Unassembled WGS sequence"/>
</dbReference>
<dbReference type="InterPro" id="IPR050179">
    <property type="entry name" value="Trans_hexapeptide_repeat"/>
</dbReference>